<dbReference type="Gene3D" id="3.40.50.1000">
    <property type="entry name" value="HAD superfamily/HAD-like"/>
    <property type="match status" value="1"/>
</dbReference>
<dbReference type="AlphaFoldDB" id="E0IG94"/>
<dbReference type="EMBL" id="AEDD01000016">
    <property type="protein sequence ID" value="EFM08496.1"/>
    <property type="molecule type" value="Genomic_DNA"/>
</dbReference>
<sequence>MSYKIIFFDVDGTLTHAIDGTIAQSTKEAIHKLIRSGMRVVAATGRPLSMCEELKELGIETFITANGGYVKHRDKAIHKVTIESQIVREVAAFAQTNNHGLSFYTESYWMNGVQDGSIRRALQETLALREYPAVHENICSQEIYLMCLFAADERVESYMRKFPNLIFHPWHPYVCSILQEEVSKSAAIYQVLQYFGLDRSEAVAFGDGDNDIDMLEYVGLGIAMGNGSEKAKRAANFITYKSNEDGIAFALHKYGII</sequence>
<proteinExistence type="predicted"/>
<dbReference type="NCBIfam" id="TIGR00099">
    <property type="entry name" value="Cof-subfamily"/>
    <property type="match status" value="1"/>
</dbReference>
<dbReference type="InterPro" id="IPR023214">
    <property type="entry name" value="HAD_sf"/>
</dbReference>
<dbReference type="NCBIfam" id="TIGR01484">
    <property type="entry name" value="HAD-SF-IIB"/>
    <property type="match status" value="1"/>
</dbReference>
<dbReference type="GO" id="GO:0000287">
    <property type="term" value="F:magnesium ion binding"/>
    <property type="evidence" value="ECO:0007669"/>
    <property type="project" value="TreeGrafter"/>
</dbReference>
<dbReference type="RefSeq" id="WP_006040665.1">
    <property type="nucleotide sequence ID" value="NZ_AEDD01000016.1"/>
</dbReference>
<evidence type="ECO:0000313" key="2">
    <source>
        <dbReference type="Proteomes" id="UP000005387"/>
    </source>
</evidence>
<dbReference type="Proteomes" id="UP000005387">
    <property type="component" value="Unassembled WGS sequence"/>
</dbReference>
<dbReference type="InterPro" id="IPR036412">
    <property type="entry name" value="HAD-like_sf"/>
</dbReference>
<dbReference type="PANTHER" id="PTHR10000:SF25">
    <property type="entry name" value="PHOSPHATASE YKRA-RELATED"/>
    <property type="match status" value="1"/>
</dbReference>
<dbReference type="InterPro" id="IPR006379">
    <property type="entry name" value="HAD-SF_hydro_IIB"/>
</dbReference>
<dbReference type="SUPFAM" id="SSF56784">
    <property type="entry name" value="HAD-like"/>
    <property type="match status" value="1"/>
</dbReference>
<keyword evidence="2" id="KW-1185">Reference proteome</keyword>
<reference evidence="1 2" key="1">
    <citation type="submission" date="2010-07" db="EMBL/GenBank/DDBJ databases">
        <title>The draft genome of Paenibacillus curdlanolyticus YK9.</title>
        <authorList>
            <consortium name="US DOE Joint Genome Institute (JGI-PGF)"/>
            <person name="Lucas S."/>
            <person name="Copeland A."/>
            <person name="Lapidus A."/>
            <person name="Cheng J.-F."/>
            <person name="Bruce D."/>
            <person name="Goodwin L."/>
            <person name="Pitluck S."/>
            <person name="Land M.L."/>
            <person name="Hauser L."/>
            <person name="Chang Y.-J."/>
            <person name="Jeffries C."/>
            <person name="Anderson I.J."/>
            <person name="Johnson E."/>
            <person name="Loganathan U."/>
            <person name="Mulhopadhyay B."/>
            <person name="Kyrpides N."/>
            <person name="Woyke T.J."/>
        </authorList>
    </citation>
    <scope>NUCLEOTIDE SEQUENCE [LARGE SCALE GENOMIC DNA]</scope>
    <source>
        <strain evidence="1 2">YK9</strain>
    </source>
</reference>
<dbReference type="GO" id="GO:0005829">
    <property type="term" value="C:cytosol"/>
    <property type="evidence" value="ECO:0007669"/>
    <property type="project" value="TreeGrafter"/>
</dbReference>
<keyword evidence="1" id="KW-0378">Hydrolase</keyword>
<evidence type="ECO:0000313" key="1">
    <source>
        <dbReference type="EMBL" id="EFM08496.1"/>
    </source>
</evidence>
<name>E0IG94_9BACL</name>
<dbReference type="STRING" id="717606.PaecuDRAFT_4685"/>
<dbReference type="SFLD" id="SFLDS00003">
    <property type="entry name" value="Haloacid_Dehalogenase"/>
    <property type="match status" value="1"/>
</dbReference>
<dbReference type="Gene3D" id="3.30.1240.10">
    <property type="match status" value="1"/>
</dbReference>
<dbReference type="Pfam" id="PF08282">
    <property type="entry name" value="Hydrolase_3"/>
    <property type="match status" value="1"/>
</dbReference>
<organism evidence="1 2">
    <name type="scientific">Paenibacillus curdlanolyticus YK9</name>
    <dbReference type="NCBI Taxonomy" id="717606"/>
    <lineage>
        <taxon>Bacteria</taxon>
        <taxon>Bacillati</taxon>
        <taxon>Bacillota</taxon>
        <taxon>Bacilli</taxon>
        <taxon>Bacillales</taxon>
        <taxon>Paenibacillaceae</taxon>
        <taxon>Paenibacillus</taxon>
    </lineage>
</organism>
<dbReference type="GO" id="GO:0016791">
    <property type="term" value="F:phosphatase activity"/>
    <property type="evidence" value="ECO:0007669"/>
    <property type="project" value="UniProtKB-ARBA"/>
</dbReference>
<protein>
    <submittedName>
        <fullName evidence="1">Cof-like hydrolase</fullName>
    </submittedName>
</protein>
<dbReference type="PROSITE" id="PS01229">
    <property type="entry name" value="COF_2"/>
    <property type="match status" value="1"/>
</dbReference>
<accession>E0IG94</accession>
<dbReference type="OrthoDB" id="9810101at2"/>
<dbReference type="eggNOG" id="COG0561">
    <property type="taxonomic scope" value="Bacteria"/>
</dbReference>
<dbReference type="PANTHER" id="PTHR10000">
    <property type="entry name" value="PHOSPHOSERINE PHOSPHATASE"/>
    <property type="match status" value="1"/>
</dbReference>
<dbReference type="SFLD" id="SFLDG01140">
    <property type="entry name" value="C2.B:_Phosphomannomutase_and_P"/>
    <property type="match status" value="1"/>
</dbReference>
<dbReference type="InterPro" id="IPR000150">
    <property type="entry name" value="Cof"/>
</dbReference>
<gene>
    <name evidence="1" type="ORF">PaecuDRAFT_4685</name>
</gene>